<dbReference type="InterPro" id="IPR015942">
    <property type="entry name" value="Asp/Glu/hydantoin_racemase"/>
</dbReference>
<proteinExistence type="inferred from homology"/>
<organism evidence="3 4">
    <name type="scientific">Mesorhizobium australicum</name>
    <dbReference type="NCBI Taxonomy" id="536018"/>
    <lineage>
        <taxon>Bacteria</taxon>
        <taxon>Pseudomonadati</taxon>
        <taxon>Pseudomonadota</taxon>
        <taxon>Alphaproteobacteria</taxon>
        <taxon>Hyphomicrobiales</taxon>
        <taxon>Phyllobacteriaceae</taxon>
        <taxon>Mesorhizobium</taxon>
    </lineage>
</organism>
<protein>
    <submittedName>
        <fullName evidence="3">Aspartate racemase</fullName>
    </submittedName>
</protein>
<dbReference type="RefSeq" id="WP_176247604.1">
    <property type="nucleotide sequence ID" value="NZ_FXBL01000004.1"/>
</dbReference>
<evidence type="ECO:0000256" key="1">
    <source>
        <dbReference type="ARBA" id="ARBA00007847"/>
    </source>
</evidence>
<dbReference type="PANTHER" id="PTHR21198">
    <property type="entry name" value="GLUTAMATE RACEMASE"/>
    <property type="match status" value="1"/>
</dbReference>
<keyword evidence="2" id="KW-0413">Isomerase</keyword>
<gene>
    <name evidence="3" type="ORF">SAMN02982922_4866</name>
</gene>
<dbReference type="InterPro" id="IPR001920">
    <property type="entry name" value="Asp/Glu_race"/>
</dbReference>
<accession>A0A1X7PQQ0</accession>
<keyword evidence="4" id="KW-1185">Reference proteome</keyword>
<dbReference type="InterPro" id="IPR004380">
    <property type="entry name" value="Asp_race"/>
</dbReference>
<evidence type="ECO:0000313" key="3">
    <source>
        <dbReference type="EMBL" id="SMH53561.1"/>
    </source>
</evidence>
<dbReference type="GO" id="GO:0047661">
    <property type="term" value="F:amino-acid racemase activity"/>
    <property type="evidence" value="ECO:0007669"/>
    <property type="project" value="InterPro"/>
</dbReference>
<evidence type="ECO:0000313" key="4">
    <source>
        <dbReference type="Proteomes" id="UP000193083"/>
    </source>
</evidence>
<comment type="similarity">
    <text evidence="1">Belongs to the aspartate/glutamate racemases family.</text>
</comment>
<dbReference type="AlphaFoldDB" id="A0A1X7PQQ0"/>
<dbReference type="NCBIfam" id="TIGR00035">
    <property type="entry name" value="asp_race"/>
    <property type="match status" value="1"/>
</dbReference>
<dbReference type="Pfam" id="PF01177">
    <property type="entry name" value="Asp_Glu_race"/>
    <property type="match status" value="1"/>
</dbReference>
<dbReference type="SUPFAM" id="SSF53681">
    <property type="entry name" value="Aspartate/glutamate racemase"/>
    <property type="match status" value="2"/>
</dbReference>
<dbReference type="EMBL" id="FXBL01000004">
    <property type="protein sequence ID" value="SMH53561.1"/>
    <property type="molecule type" value="Genomic_DNA"/>
</dbReference>
<evidence type="ECO:0000256" key="2">
    <source>
        <dbReference type="ARBA" id="ARBA00023235"/>
    </source>
</evidence>
<dbReference type="Proteomes" id="UP000193083">
    <property type="component" value="Unassembled WGS sequence"/>
</dbReference>
<dbReference type="Gene3D" id="3.40.50.1860">
    <property type="match status" value="2"/>
</dbReference>
<reference evidence="3 4" key="1">
    <citation type="submission" date="2017-04" db="EMBL/GenBank/DDBJ databases">
        <authorList>
            <person name="Afonso C.L."/>
            <person name="Miller P.J."/>
            <person name="Scott M.A."/>
            <person name="Spackman E."/>
            <person name="Goraichik I."/>
            <person name="Dimitrov K.M."/>
            <person name="Suarez D.L."/>
            <person name="Swayne D.E."/>
        </authorList>
    </citation>
    <scope>NUCLEOTIDE SEQUENCE [LARGE SCALE GENOMIC DNA]</scope>
    <source>
        <strain evidence="3 4">B5P</strain>
    </source>
</reference>
<sequence length="248" mass="26257">MTERLEFRLGIIGGLGPLASADFYRKLTELTPARVDTDHLPLVLLSIPQLPDRTEAILSGSDAVLKQLLVAVRMLDSLGVESIAMPCNTAHHWFERLAAETSADLVHIVDSVVEEMGHSFTGRRVAVLATPGTLSSGFYQDRLLAAGYEVCVPSAADFQQDVNRAIADVKAGDLASAGVALGNALAACRQAGIEAAILACTELSVMSREVDGAGLAIFDSNSALAMACLRRLGYVAADVRPVVRRRAG</sequence>
<dbReference type="PANTHER" id="PTHR21198:SF7">
    <property type="entry name" value="ASPARTATE-GLUTAMATE RACEMASE FAMILY"/>
    <property type="match status" value="1"/>
</dbReference>
<name>A0A1X7PQQ0_9HYPH</name>